<proteinExistence type="predicted"/>
<protein>
    <submittedName>
        <fullName evidence="1">Uncharacterized protein</fullName>
    </submittedName>
</protein>
<evidence type="ECO:0000313" key="1">
    <source>
        <dbReference type="EMBL" id="KAI5680419.1"/>
    </source>
</evidence>
<organism evidence="1 2">
    <name type="scientific">Catharanthus roseus</name>
    <name type="common">Madagascar periwinkle</name>
    <name type="synonym">Vinca rosea</name>
    <dbReference type="NCBI Taxonomy" id="4058"/>
    <lineage>
        <taxon>Eukaryota</taxon>
        <taxon>Viridiplantae</taxon>
        <taxon>Streptophyta</taxon>
        <taxon>Embryophyta</taxon>
        <taxon>Tracheophyta</taxon>
        <taxon>Spermatophyta</taxon>
        <taxon>Magnoliopsida</taxon>
        <taxon>eudicotyledons</taxon>
        <taxon>Gunneridae</taxon>
        <taxon>Pentapetalae</taxon>
        <taxon>asterids</taxon>
        <taxon>lamiids</taxon>
        <taxon>Gentianales</taxon>
        <taxon>Apocynaceae</taxon>
        <taxon>Rauvolfioideae</taxon>
        <taxon>Vinceae</taxon>
        <taxon>Catharanthinae</taxon>
        <taxon>Catharanthus</taxon>
    </lineage>
</organism>
<evidence type="ECO:0000313" key="2">
    <source>
        <dbReference type="Proteomes" id="UP001060085"/>
    </source>
</evidence>
<dbReference type="Proteomes" id="UP001060085">
    <property type="component" value="Linkage Group LG01"/>
</dbReference>
<name>A0ACC0C645_CATRO</name>
<reference evidence="2" key="1">
    <citation type="journal article" date="2023" name="Nat. Plants">
        <title>Single-cell RNA sequencing provides a high-resolution roadmap for understanding the multicellular compartmentation of specialized metabolism.</title>
        <authorList>
            <person name="Sun S."/>
            <person name="Shen X."/>
            <person name="Li Y."/>
            <person name="Li Y."/>
            <person name="Wang S."/>
            <person name="Li R."/>
            <person name="Zhang H."/>
            <person name="Shen G."/>
            <person name="Guo B."/>
            <person name="Wei J."/>
            <person name="Xu J."/>
            <person name="St-Pierre B."/>
            <person name="Chen S."/>
            <person name="Sun C."/>
        </authorList>
    </citation>
    <scope>NUCLEOTIDE SEQUENCE [LARGE SCALE GENOMIC DNA]</scope>
</reference>
<accession>A0ACC0C645</accession>
<comment type="caution">
    <text evidence="1">The sequence shown here is derived from an EMBL/GenBank/DDBJ whole genome shotgun (WGS) entry which is preliminary data.</text>
</comment>
<sequence length="160" mass="18072">MVSAIQPDSSYSTHGYNSGDCGVSSFEPFIGRRHSANLGVEADRDWEQTGPAEGGPVDPKLIPSYGGMWLDEYGVDRYFLTFFYFCRSRYMALTRWSLTDPQELFDVATSRRSTMSRSDRAACYIQYLLDSSLFTEKSSNIVPSKLWPLVKDVRSTGKFA</sequence>
<keyword evidence="2" id="KW-1185">Reference proteome</keyword>
<dbReference type="EMBL" id="CM044701">
    <property type="protein sequence ID" value="KAI5680419.1"/>
    <property type="molecule type" value="Genomic_DNA"/>
</dbReference>
<gene>
    <name evidence="1" type="ORF">M9H77_01646</name>
</gene>